<dbReference type="EMBL" id="WUEK01000007">
    <property type="protein sequence ID" value="MXG90381.1"/>
    <property type="molecule type" value="Genomic_DNA"/>
</dbReference>
<proteinExistence type="predicted"/>
<keyword evidence="1" id="KW-1133">Transmembrane helix</keyword>
<accession>A0A6L7F117</accession>
<organism evidence="2 3">
    <name type="scientific">Nocardioides flavescens</name>
    <dbReference type="NCBI Taxonomy" id="2691959"/>
    <lineage>
        <taxon>Bacteria</taxon>
        <taxon>Bacillati</taxon>
        <taxon>Actinomycetota</taxon>
        <taxon>Actinomycetes</taxon>
        <taxon>Propionibacteriales</taxon>
        <taxon>Nocardioidaceae</taxon>
        <taxon>Nocardioides</taxon>
    </lineage>
</organism>
<keyword evidence="1" id="KW-0472">Membrane</keyword>
<keyword evidence="3" id="KW-1185">Reference proteome</keyword>
<feature type="transmembrane region" description="Helical" evidence="1">
    <location>
        <begin position="71"/>
        <end position="90"/>
    </location>
</feature>
<comment type="caution">
    <text evidence="2">The sequence shown here is derived from an EMBL/GenBank/DDBJ whole genome shotgun (WGS) entry which is preliminary data.</text>
</comment>
<reference evidence="2 3" key="1">
    <citation type="submission" date="2019-12" db="EMBL/GenBank/DDBJ databases">
        <authorList>
            <person name="Kun Z."/>
        </authorList>
    </citation>
    <scope>NUCLEOTIDE SEQUENCE [LARGE SCALE GENOMIC DNA]</scope>
    <source>
        <strain evidence="2 3">YIM 123512</strain>
    </source>
</reference>
<protein>
    <submittedName>
        <fullName evidence="2">Uncharacterized protein</fullName>
    </submittedName>
</protein>
<dbReference type="AlphaFoldDB" id="A0A6L7F117"/>
<feature type="transmembrane region" description="Helical" evidence="1">
    <location>
        <begin position="110"/>
        <end position="129"/>
    </location>
</feature>
<sequence>MTAERGRVDRLLALTALSYAACHHLGALPEGLGQAGRGTHVTDWIDLLLPFLVLGPALATLAAARASRATWAAAAVGSMLYASGHGIHLAANSIGNVAPGETAHLWDEQVGHWIWYAGVAVVAGALAAATRDRPLPGTRRGLVVAVLLAVAVGSTWATNATGGEFSWPGLGLAALASTWGVRHRHGPGLLLAVAGAAALVVVPVSLAVV</sequence>
<dbReference type="Proteomes" id="UP000473325">
    <property type="component" value="Unassembled WGS sequence"/>
</dbReference>
<keyword evidence="1" id="KW-0812">Transmembrane</keyword>
<evidence type="ECO:0000313" key="2">
    <source>
        <dbReference type="EMBL" id="MXG90381.1"/>
    </source>
</evidence>
<feature type="transmembrane region" description="Helical" evidence="1">
    <location>
        <begin position="188"/>
        <end position="208"/>
    </location>
</feature>
<name>A0A6L7F117_9ACTN</name>
<dbReference type="RefSeq" id="WP_160878321.1">
    <property type="nucleotide sequence ID" value="NZ_WUEK01000007.1"/>
</dbReference>
<evidence type="ECO:0000313" key="3">
    <source>
        <dbReference type="Proteomes" id="UP000473325"/>
    </source>
</evidence>
<gene>
    <name evidence="2" type="ORF">GRQ65_12565</name>
</gene>
<feature type="transmembrane region" description="Helical" evidence="1">
    <location>
        <begin position="141"/>
        <end position="159"/>
    </location>
</feature>
<evidence type="ECO:0000256" key="1">
    <source>
        <dbReference type="SAM" id="Phobius"/>
    </source>
</evidence>